<dbReference type="HOGENOM" id="CLU_2373589_0_0_1"/>
<accession>A0A0C9ZXA3</accession>
<dbReference type="Proteomes" id="UP000054018">
    <property type="component" value="Unassembled WGS sequence"/>
</dbReference>
<evidence type="ECO:0000313" key="3">
    <source>
        <dbReference type="Proteomes" id="UP000054018"/>
    </source>
</evidence>
<sequence length="95" mass="11403">MALRTRYKDKQQDDLDRKEHKAQNRWCQRKYELYSRRLQTAYEYKEIKDRAVAIVESLGQDGMSSDESDHEGHRGEATYDILDKDWCSKQVTSWL</sequence>
<dbReference type="OrthoDB" id="3224221at2759"/>
<reference evidence="2 3" key="1">
    <citation type="submission" date="2014-04" db="EMBL/GenBank/DDBJ databases">
        <authorList>
            <consortium name="DOE Joint Genome Institute"/>
            <person name="Kuo A."/>
            <person name="Kohler A."/>
            <person name="Costa M.D."/>
            <person name="Nagy L.G."/>
            <person name="Floudas D."/>
            <person name="Copeland A."/>
            <person name="Barry K.W."/>
            <person name="Cichocki N."/>
            <person name="Veneault-Fourrey C."/>
            <person name="LaButti K."/>
            <person name="Lindquist E.A."/>
            <person name="Lipzen A."/>
            <person name="Lundell T."/>
            <person name="Morin E."/>
            <person name="Murat C."/>
            <person name="Sun H."/>
            <person name="Tunlid A."/>
            <person name="Henrissat B."/>
            <person name="Grigoriev I.V."/>
            <person name="Hibbett D.S."/>
            <person name="Martin F."/>
            <person name="Nordberg H.P."/>
            <person name="Cantor M.N."/>
            <person name="Hua S.X."/>
        </authorList>
    </citation>
    <scope>NUCLEOTIDE SEQUENCE [LARGE SCALE GENOMIC DNA]</scope>
    <source>
        <strain evidence="2 3">441</strain>
    </source>
</reference>
<keyword evidence="3" id="KW-1185">Reference proteome</keyword>
<name>A0A0C9ZXA3_9AGAM</name>
<protein>
    <submittedName>
        <fullName evidence="2">Uncharacterized protein</fullName>
    </submittedName>
</protein>
<dbReference type="AlphaFoldDB" id="A0A0C9ZXA3"/>
<organism evidence="2 3">
    <name type="scientific">Pisolithus microcarpus 441</name>
    <dbReference type="NCBI Taxonomy" id="765257"/>
    <lineage>
        <taxon>Eukaryota</taxon>
        <taxon>Fungi</taxon>
        <taxon>Dikarya</taxon>
        <taxon>Basidiomycota</taxon>
        <taxon>Agaricomycotina</taxon>
        <taxon>Agaricomycetes</taxon>
        <taxon>Agaricomycetidae</taxon>
        <taxon>Boletales</taxon>
        <taxon>Sclerodermatineae</taxon>
        <taxon>Pisolithaceae</taxon>
        <taxon>Pisolithus</taxon>
    </lineage>
</organism>
<gene>
    <name evidence="2" type="ORF">PISMIDRAFT_10304</name>
</gene>
<feature type="region of interest" description="Disordered" evidence="1">
    <location>
        <begin position="1"/>
        <end position="22"/>
    </location>
</feature>
<evidence type="ECO:0000313" key="2">
    <source>
        <dbReference type="EMBL" id="KIK24303.1"/>
    </source>
</evidence>
<evidence type="ECO:0000256" key="1">
    <source>
        <dbReference type="SAM" id="MobiDB-lite"/>
    </source>
</evidence>
<reference evidence="3" key="2">
    <citation type="submission" date="2015-01" db="EMBL/GenBank/DDBJ databases">
        <title>Evolutionary Origins and Diversification of the Mycorrhizal Mutualists.</title>
        <authorList>
            <consortium name="DOE Joint Genome Institute"/>
            <consortium name="Mycorrhizal Genomics Consortium"/>
            <person name="Kohler A."/>
            <person name="Kuo A."/>
            <person name="Nagy L.G."/>
            <person name="Floudas D."/>
            <person name="Copeland A."/>
            <person name="Barry K.W."/>
            <person name="Cichocki N."/>
            <person name="Veneault-Fourrey C."/>
            <person name="LaButti K."/>
            <person name="Lindquist E.A."/>
            <person name="Lipzen A."/>
            <person name="Lundell T."/>
            <person name="Morin E."/>
            <person name="Murat C."/>
            <person name="Riley R."/>
            <person name="Ohm R."/>
            <person name="Sun H."/>
            <person name="Tunlid A."/>
            <person name="Henrissat B."/>
            <person name="Grigoriev I.V."/>
            <person name="Hibbett D.S."/>
            <person name="Martin F."/>
        </authorList>
    </citation>
    <scope>NUCLEOTIDE SEQUENCE [LARGE SCALE GENOMIC DNA]</scope>
    <source>
        <strain evidence="3">441</strain>
    </source>
</reference>
<dbReference type="EMBL" id="KN833717">
    <property type="protein sequence ID" value="KIK24303.1"/>
    <property type="molecule type" value="Genomic_DNA"/>
</dbReference>
<proteinExistence type="predicted"/>